<gene>
    <name evidence="1" type="ORF">NEOLEDRAFT_1129754</name>
</gene>
<proteinExistence type="predicted"/>
<dbReference type="InParanoid" id="A0A165ULM1"/>
<keyword evidence="2" id="KW-1185">Reference proteome</keyword>
<organism evidence="1 2">
    <name type="scientific">Neolentinus lepideus HHB14362 ss-1</name>
    <dbReference type="NCBI Taxonomy" id="1314782"/>
    <lineage>
        <taxon>Eukaryota</taxon>
        <taxon>Fungi</taxon>
        <taxon>Dikarya</taxon>
        <taxon>Basidiomycota</taxon>
        <taxon>Agaricomycotina</taxon>
        <taxon>Agaricomycetes</taxon>
        <taxon>Gloeophyllales</taxon>
        <taxon>Gloeophyllaceae</taxon>
        <taxon>Neolentinus</taxon>
    </lineage>
</organism>
<dbReference type="EMBL" id="KV425558">
    <property type="protein sequence ID" value="KZT28358.1"/>
    <property type="molecule type" value="Genomic_DNA"/>
</dbReference>
<protein>
    <recommendedName>
        <fullName evidence="3">Protein kinase domain-containing protein</fullName>
    </recommendedName>
</protein>
<evidence type="ECO:0000313" key="1">
    <source>
        <dbReference type="EMBL" id="KZT28358.1"/>
    </source>
</evidence>
<name>A0A165ULM1_9AGAM</name>
<dbReference type="AlphaFoldDB" id="A0A165ULM1"/>
<evidence type="ECO:0008006" key="3">
    <source>
        <dbReference type="Google" id="ProtNLM"/>
    </source>
</evidence>
<dbReference type="Proteomes" id="UP000076761">
    <property type="component" value="Unassembled WGS sequence"/>
</dbReference>
<evidence type="ECO:0000313" key="2">
    <source>
        <dbReference type="Proteomes" id="UP000076761"/>
    </source>
</evidence>
<dbReference type="OrthoDB" id="3138711at2759"/>
<reference evidence="1 2" key="1">
    <citation type="journal article" date="2016" name="Mol. Biol. Evol.">
        <title>Comparative Genomics of Early-Diverging Mushroom-Forming Fungi Provides Insights into the Origins of Lignocellulose Decay Capabilities.</title>
        <authorList>
            <person name="Nagy L.G."/>
            <person name="Riley R."/>
            <person name="Tritt A."/>
            <person name="Adam C."/>
            <person name="Daum C."/>
            <person name="Floudas D."/>
            <person name="Sun H."/>
            <person name="Yadav J.S."/>
            <person name="Pangilinan J."/>
            <person name="Larsson K.H."/>
            <person name="Matsuura K."/>
            <person name="Barry K."/>
            <person name="Labutti K."/>
            <person name="Kuo R."/>
            <person name="Ohm R.A."/>
            <person name="Bhattacharya S.S."/>
            <person name="Shirouzu T."/>
            <person name="Yoshinaga Y."/>
            <person name="Martin F.M."/>
            <person name="Grigoriev I.V."/>
            <person name="Hibbett D.S."/>
        </authorList>
    </citation>
    <scope>NUCLEOTIDE SEQUENCE [LARGE SCALE GENOMIC DNA]</scope>
    <source>
        <strain evidence="1 2">HHB14362 ss-1</strain>
    </source>
</reference>
<sequence length="673" mass="76575">MLAATIPSSNCLSNLRILLRPSRPLSSVTGAMCSAFRSIRPHDAFLTIPPPPPAERPGSFNSSSGRPITAGSSIFLRDSSPTQFDALWPVVHQLSSTLRNCHRRRIHWPVHENSDASNIQQYYLDVLLRPVTFVFNQLRNQAVFPEITCYKCSTNGGTTITSFSYHLEQPRDYAPPFDFPIIIFLPRHLLDIEPFALLSEVDDAILQAVNMNSRATILCTDLSTCLILRSHRGQGDGSMLLCEHVKLPDLRALRIIIAAYVLQSISRSENPYIEVPAMCGHIEHTTFEGPSLDTSKVSILPDEEICRTRHRHVDFDFVALTKDYRQTQQFFHWKAWIRDNVSPRIAGPGDIVIGETEGFARRHGQLVPLYNVEELSEEIKHHIRSVKRPYPRVFLSSSRSFSLQLLEELTPKRTSGCMCRTYTCKVVAVDDSSVDESSPVLCVKLFDDRFHKMDTDVDVDSHDDQNTPPPEELPWWLIQYQNAEDGIRCEDMAYKQLRFLQGALVPWYLGSHKFILPTGHEVYGILMEYIPAMPLGQGYAIELNTKQQVELVQSVGIAVRALEHADISQHDWHKGQILVNRHRSCVHCVLIDFACASTSLHHADFHRDDDFGFAFDTLSLPETGIDRELIWNHLGERQCWDTISSTTVINGESRRLRSPENPYKFVWTHNINI</sequence>
<accession>A0A165ULM1</accession>